<reference evidence="14" key="1">
    <citation type="journal article" date="2019" name="Int. J. Syst. Evol. Microbiol.">
        <title>The Global Catalogue of Microorganisms (GCM) 10K type strain sequencing project: providing services to taxonomists for standard genome sequencing and annotation.</title>
        <authorList>
            <consortium name="The Broad Institute Genomics Platform"/>
            <consortium name="The Broad Institute Genome Sequencing Center for Infectious Disease"/>
            <person name="Wu L."/>
            <person name="Ma J."/>
        </authorList>
    </citation>
    <scope>NUCLEOTIDE SEQUENCE [LARGE SCALE GENOMIC DNA]</scope>
    <source>
        <strain evidence="14">CGMCC 1.12471</strain>
    </source>
</reference>
<evidence type="ECO:0000256" key="4">
    <source>
        <dbReference type="ARBA" id="ARBA00011233"/>
    </source>
</evidence>
<evidence type="ECO:0000256" key="7">
    <source>
        <dbReference type="ARBA" id="ARBA00016549"/>
    </source>
</evidence>
<name>A0ABW4LE96_9MICO</name>
<evidence type="ECO:0000256" key="6">
    <source>
        <dbReference type="ARBA" id="ARBA00012947"/>
    </source>
</evidence>
<evidence type="ECO:0000256" key="9">
    <source>
        <dbReference type="ARBA" id="ARBA00029596"/>
    </source>
</evidence>
<comment type="subunit">
    <text evidence="4">Homotrimer.</text>
</comment>
<dbReference type="InterPro" id="IPR036704">
    <property type="entry name" value="RraA/RraA-like_sf"/>
</dbReference>
<comment type="function">
    <text evidence="8">Catalyzes the aldol cleavage of 4-hydroxy-4-methyl-2-oxoglutarate (HMG) into 2 molecules of pyruvate. Also contains a secondary oxaloacetate (OAA) decarboxylase activity due to the common pyruvate enolate transition state formed following C-C bond cleavage in the retro-aldol and decarboxylation reactions.</text>
</comment>
<evidence type="ECO:0000256" key="5">
    <source>
        <dbReference type="ARBA" id="ARBA00012213"/>
    </source>
</evidence>
<evidence type="ECO:0000256" key="12">
    <source>
        <dbReference type="ARBA" id="ARBA00047973"/>
    </source>
</evidence>
<evidence type="ECO:0000313" key="13">
    <source>
        <dbReference type="EMBL" id="MFD1721651.1"/>
    </source>
</evidence>
<dbReference type="InterPro" id="IPR005493">
    <property type="entry name" value="RraA/RraA-like"/>
</dbReference>
<comment type="cofactor">
    <cofactor evidence="2">
        <name>a divalent metal cation</name>
        <dbReference type="ChEBI" id="CHEBI:60240"/>
    </cofactor>
</comment>
<gene>
    <name evidence="13" type="ORF">ACFSBI_08820</name>
</gene>
<evidence type="ECO:0000256" key="3">
    <source>
        <dbReference type="ARBA" id="ARBA00008621"/>
    </source>
</evidence>
<comment type="caution">
    <text evidence="13">The sequence shown here is derived from an EMBL/GenBank/DDBJ whole genome shotgun (WGS) entry which is preliminary data.</text>
</comment>
<proteinExistence type="inferred from homology"/>
<evidence type="ECO:0000313" key="14">
    <source>
        <dbReference type="Proteomes" id="UP001597347"/>
    </source>
</evidence>
<organism evidence="13 14">
    <name type="scientific">Amnibacterium endophyticum</name>
    <dbReference type="NCBI Taxonomy" id="2109337"/>
    <lineage>
        <taxon>Bacteria</taxon>
        <taxon>Bacillati</taxon>
        <taxon>Actinomycetota</taxon>
        <taxon>Actinomycetes</taxon>
        <taxon>Micrococcales</taxon>
        <taxon>Microbacteriaceae</taxon>
        <taxon>Amnibacterium</taxon>
    </lineage>
</organism>
<comment type="catalytic activity">
    <reaction evidence="12">
        <text>oxaloacetate + H(+) = pyruvate + CO2</text>
        <dbReference type="Rhea" id="RHEA:15641"/>
        <dbReference type="ChEBI" id="CHEBI:15361"/>
        <dbReference type="ChEBI" id="CHEBI:15378"/>
        <dbReference type="ChEBI" id="CHEBI:16452"/>
        <dbReference type="ChEBI" id="CHEBI:16526"/>
        <dbReference type="EC" id="4.1.1.112"/>
    </reaction>
</comment>
<dbReference type="RefSeq" id="WP_377934080.1">
    <property type="nucleotide sequence ID" value="NZ_JBHUEA010000011.1"/>
</dbReference>
<evidence type="ECO:0000256" key="8">
    <source>
        <dbReference type="ARBA" id="ARBA00025046"/>
    </source>
</evidence>
<dbReference type="Pfam" id="PF03737">
    <property type="entry name" value="RraA-like"/>
    <property type="match status" value="1"/>
</dbReference>
<keyword evidence="14" id="KW-1185">Reference proteome</keyword>
<sequence>MAADPFPDLAAAHVADACVRLGLPLRTAALAPVAPGVRIAGHVLPARHSGSVDVFLEAFERAEPGDVLVVDDGGRRDEACVGDLVALEAQAAGIAGIVIWGCHRDSAALRRIGLPVFSLGALPNGPERARAAGSHRDARVGPWRTDDRDVVIADDDGVLVAPAAEAAKLAALAAVVRDTEAAQAARMREGRTLREQTEFARYLRDRAERGTTFRQHLRSLGAAVEE</sequence>
<dbReference type="EC" id="4.1.3.17" evidence="5"/>
<protein>
    <recommendedName>
        <fullName evidence="7">Putative 4-hydroxy-4-methyl-2-oxoglutarate aldolase</fullName>
        <ecNumber evidence="6">4.1.1.112</ecNumber>
        <ecNumber evidence="5">4.1.3.17</ecNumber>
    </recommendedName>
    <alternativeName>
        <fullName evidence="11">Oxaloacetate decarboxylase</fullName>
    </alternativeName>
    <alternativeName>
        <fullName evidence="9">Regulator of ribonuclease activity homolog</fullName>
    </alternativeName>
    <alternativeName>
        <fullName evidence="10">RraA-like protein</fullName>
    </alternativeName>
</protein>
<evidence type="ECO:0000256" key="11">
    <source>
        <dbReference type="ARBA" id="ARBA00032305"/>
    </source>
</evidence>
<evidence type="ECO:0000256" key="2">
    <source>
        <dbReference type="ARBA" id="ARBA00001968"/>
    </source>
</evidence>
<comment type="catalytic activity">
    <reaction evidence="1">
        <text>4-hydroxy-4-methyl-2-oxoglutarate = 2 pyruvate</text>
        <dbReference type="Rhea" id="RHEA:22748"/>
        <dbReference type="ChEBI" id="CHEBI:15361"/>
        <dbReference type="ChEBI" id="CHEBI:58276"/>
        <dbReference type="EC" id="4.1.3.17"/>
    </reaction>
</comment>
<dbReference type="SUPFAM" id="SSF89562">
    <property type="entry name" value="RraA-like"/>
    <property type="match status" value="1"/>
</dbReference>
<dbReference type="Proteomes" id="UP001597347">
    <property type="component" value="Unassembled WGS sequence"/>
</dbReference>
<accession>A0ABW4LE96</accession>
<comment type="similarity">
    <text evidence="3">Belongs to the class II aldolase/RraA-like family.</text>
</comment>
<dbReference type="PANTHER" id="PTHR33254:SF4">
    <property type="entry name" value="4-HYDROXY-4-METHYL-2-OXOGLUTARATE ALDOLASE 3-RELATED"/>
    <property type="match status" value="1"/>
</dbReference>
<dbReference type="PANTHER" id="PTHR33254">
    <property type="entry name" value="4-HYDROXY-4-METHYL-2-OXOGLUTARATE ALDOLASE 3-RELATED"/>
    <property type="match status" value="1"/>
</dbReference>
<dbReference type="Gene3D" id="3.50.30.40">
    <property type="entry name" value="Ribonuclease E inhibitor RraA/RraA-like"/>
    <property type="match status" value="1"/>
</dbReference>
<evidence type="ECO:0000256" key="1">
    <source>
        <dbReference type="ARBA" id="ARBA00001342"/>
    </source>
</evidence>
<dbReference type="CDD" id="cd16841">
    <property type="entry name" value="RraA_family"/>
    <property type="match status" value="1"/>
</dbReference>
<dbReference type="EC" id="4.1.1.112" evidence="6"/>
<evidence type="ECO:0000256" key="10">
    <source>
        <dbReference type="ARBA" id="ARBA00030169"/>
    </source>
</evidence>
<dbReference type="EMBL" id="JBHUEA010000011">
    <property type="protein sequence ID" value="MFD1721651.1"/>
    <property type="molecule type" value="Genomic_DNA"/>
</dbReference>